<accession>A0A6C0KV71</accession>
<dbReference type="EMBL" id="MN740969">
    <property type="protein sequence ID" value="QHU20587.1"/>
    <property type="molecule type" value="Genomic_DNA"/>
</dbReference>
<organism evidence="1">
    <name type="scientific">viral metagenome</name>
    <dbReference type="NCBI Taxonomy" id="1070528"/>
    <lineage>
        <taxon>unclassified sequences</taxon>
        <taxon>metagenomes</taxon>
        <taxon>organismal metagenomes</taxon>
    </lineage>
</organism>
<proteinExistence type="predicted"/>
<name>A0A6C0KV71_9ZZZZ</name>
<evidence type="ECO:0000313" key="1">
    <source>
        <dbReference type="EMBL" id="QHU20587.1"/>
    </source>
</evidence>
<dbReference type="AlphaFoldDB" id="A0A6C0KV71"/>
<reference evidence="1" key="1">
    <citation type="journal article" date="2020" name="Nature">
        <title>Giant virus diversity and host interactions through global metagenomics.</title>
        <authorList>
            <person name="Schulz F."/>
            <person name="Roux S."/>
            <person name="Paez-Espino D."/>
            <person name="Jungbluth S."/>
            <person name="Walsh D.A."/>
            <person name="Denef V.J."/>
            <person name="McMahon K.D."/>
            <person name="Konstantinidis K.T."/>
            <person name="Eloe-Fadrosh E.A."/>
            <person name="Kyrpides N.C."/>
            <person name="Woyke T."/>
        </authorList>
    </citation>
    <scope>NUCLEOTIDE SEQUENCE</scope>
    <source>
        <strain evidence="1">GVMAG-S-3300013093-109</strain>
    </source>
</reference>
<sequence length="233" mass="27478">MASALRSRTIVSHERVKEICEKIKEYINQEHFFKNVAFTYEFATSNMSRLHIVLRLNPDTFCSAMYIPNKNSQLDHTHIHFVNSTLGHYTGVFLLNIQLLICYLSHIHEVTLDNFTNDQVRAARGIYKRFEVNERGYPHNEFIGKNLASKLHTSEGEMRLRMTSDLRDMIYSDLRDISKKVSMESNTNPWNPDYTGRLSRFLGKLGETFGGFRKKNLRNSRKRYIKKRHTRKR</sequence>
<protein>
    <submittedName>
        <fullName evidence="1">Uncharacterized protein</fullName>
    </submittedName>
</protein>